<dbReference type="SUPFAM" id="SSF52096">
    <property type="entry name" value="ClpP/crotonase"/>
    <property type="match status" value="1"/>
</dbReference>
<dbReference type="InterPro" id="IPR029045">
    <property type="entry name" value="ClpP/crotonase-like_dom_sf"/>
</dbReference>
<organism evidence="1 3">
    <name type="scientific">Pseudidiomarina aestuarii</name>
    <dbReference type="NCBI Taxonomy" id="624146"/>
    <lineage>
        <taxon>Bacteria</taxon>
        <taxon>Pseudomonadati</taxon>
        <taxon>Pseudomonadota</taxon>
        <taxon>Gammaproteobacteria</taxon>
        <taxon>Alteromonadales</taxon>
        <taxon>Idiomarinaceae</taxon>
        <taxon>Pseudidiomarina</taxon>
    </lineage>
</organism>
<evidence type="ECO:0000313" key="3">
    <source>
        <dbReference type="Proteomes" id="UP000241514"/>
    </source>
</evidence>
<dbReference type="Proteomes" id="UP000242087">
    <property type="component" value="Unassembled WGS sequence"/>
</dbReference>
<reference evidence="3 4" key="1">
    <citation type="submission" date="2018-03" db="EMBL/GenBank/DDBJ databases">
        <title>Cross-interface Injection: A General Nanoliter Liquid Handling Method Applied to Single Cells Genome Amplification Automated Nanoliter Liquid Handling Applied to Single Cell Multiple Displacement Amplification.</title>
        <authorList>
            <person name="Yun J."/>
            <person name="Xu P."/>
            <person name="Xu J."/>
            <person name="Dai X."/>
            <person name="Wang Y."/>
            <person name="Zheng X."/>
            <person name="Cao C."/>
            <person name="Yi Q."/>
            <person name="Zhu Y."/>
            <person name="Wang L."/>
            <person name="Dong Z."/>
            <person name="Huang Y."/>
            <person name="Huang L."/>
            <person name="Du W."/>
        </authorList>
    </citation>
    <scope>NUCLEOTIDE SEQUENCE [LARGE SCALE GENOMIC DNA]</scope>
    <source>
        <strain evidence="2 4">A12-4</strain>
        <strain evidence="1 3">A9-4</strain>
    </source>
</reference>
<dbReference type="EMBL" id="PYVG01000012">
    <property type="protein sequence ID" value="PTB89524.1"/>
    <property type="molecule type" value="Genomic_DNA"/>
</dbReference>
<protein>
    <submittedName>
        <fullName evidence="1">Uncharacterized protein</fullName>
    </submittedName>
</protein>
<gene>
    <name evidence="2" type="ORF">C9927_00325</name>
    <name evidence="1" type="ORF">C9928_03295</name>
</gene>
<proteinExistence type="predicted"/>
<evidence type="ECO:0000313" key="2">
    <source>
        <dbReference type="EMBL" id="PTB90462.1"/>
    </source>
</evidence>
<sequence length="206" mass="23756">MSEEANQALFEAYKNAFEKPTRLLVSSRGGEIGLGLELGNWVKDNNLDVEVMDVCASSCANYVLPAAKTKYLRKDSVLLWHGSAWQEVVEADGAFKESFHEYLGPMRDRETQFYADLKVDNALPVYGQHEIGFLDVVVHTFKNGFGSAVGYDYSLEDMERFGLTNIVLIDDEWDWRKYKPTNKKRVLRLAVSDDYEFKLRRYERED</sequence>
<accession>A0A2T4D0X9</accession>
<evidence type="ECO:0000313" key="1">
    <source>
        <dbReference type="EMBL" id="PTB89524.1"/>
    </source>
</evidence>
<comment type="caution">
    <text evidence="1">The sequence shown here is derived from an EMBL/GenBank/DDBJ whole genome shotgun (WGS) entry which is preliminary data.</text>
</comment>
<dbReference type="EMBL" id="PYVF01000002">
    <property type="protein sequence ID" value="PTB90462.1"/>
    <property type="molecule type" value="Genomic_DNA"/>
</dbReference>
<dbReference type="AlphaFoldDB" id="A0A2T4D0X9"/>
<evidence type="ECO:0000313" key="4">
    <source>
        <dbReference type="Proteomes" id="UP000242087"/>
    </source>
</evidence>
<dbReference type="Proteomes" id="UP000241514">
    <property type="component" value="Unassembled WGS sequence"/>
</dbReference>
<name>A0A2T4D0X9_9GAMM</name>